<gene>
    <name evidence="1" type="ORF">RPERSI_LOCUS31257</name>
</gene>
<reference evidence="1" key="1">
    <citation type="submission" date="2021-06" db="EMBL/GenBank/DDBJ databases">
        <authorList>
            <person name="Kallberg Y."/>
            <person name="Tangrot J."/>
            <person name="Rosling A."/>
        </authorList>
    </citation>
    <scope>NUCLEOTIDE SEQUENCE</scope>
    <source>
        <strain evidence="1">MA461A</strain>
    </source>
</reference>
<dbReference type="EMBL" id="CAJVQC010125402">
    <property type="protein sequence ID" value="CAG8839994.1"/>
    <property type="molecule type" value="Genomic_DNA"/>
</dbReference>
<accession>A0ACA9SL90</accession>
<name>A0ACA9SL90_9GLOM</name>
<evidence type="ECO:0000313" key="1">
    <source>
        <dbReference type="EMBL" id="CAG8839994.1"/>
    </source>
</evidence>
<protein>
    <submittedName>
        <fullName evidence="1">32575_t:CDS:1</fullName>
    </submittedName>
</protein>
<dbReference type="Proteomes" id="UP000789920">
    <property type="component" value="Unassembled WGS sequence"/>
</dbReference>
<proteinExistence type="predicted"/>
<feature type="non-terminal residue" evidence="1">
    <location>
        <position position="1"/>
    </location>
</feature>
<sequence length="56" mass="6305">LVNETQPEILIVLTKKHLEFGLASKTTWEQIDTAEEEGTTAQDKEGEEGENEESEE</sequence>
<organism evidence="1 2">
    <name type="scientific">Racocetra persica</name>
    <dbReference type="NCBI Taxonomy" id="160502"/>
    <lineage>
        <taxon>Eukaryota</taxon>
        <taxon>Fungi</taxon>
        <taxon>Fungi incertae sedis</taxon>
        <taxon>Mucoromycota</taxon>
        <taxon>Glomeromycotina</taxon>
        <taxon>Glomeromycetes</taxon>
        <taxon>Diversisporales</taxon>
        <taxon>Gigasporaceae</taxon>
        <taxon>Racocetra</taxon>
    </lineage>
</organism>
<comment type="caution">
    <text evidence="1">The sequence shown here is derived from an EMBL/GenBank/DDBJ whole genome shotgun (WGS) entry which is preliminary data.</text>
</comment>
<keyword evidence="2" id="KW-1185">Reference proteome</keyword>
<evidence type="ECO:0000313" key="2">
    <source>
        <dbReference type="Proteomes" id="UP000789920"/>
    </source>
</evidence>